<keyword evidence="1" id="KW-0175">Coiled coil</keyword>
<dbReference type="AlphaFoldDB" id="A0A844FHP3"/>
<feature type="coiled-coil region" evidence="1">
    <location>
        <begin position="15"/>
        <end position="87"/>
    </location>
</feature>
<protein>
    <submittedName>
        <fullName evidence="2">Uncharacterized protein</fullName>
    </submittedName>
</protein>
<evidence type="ECO:0000313" key="3">
    <source>
        <dbReference type="Proteomes" id="UP000462760"/>
    </source>
</evidence>
<organism evidence="2 3">
    <name type="scientific">Anaerosalibacter bizertensis</name>
    <dbReference type="NCBI Taxonomy" id="932217"/>
    <lineage>
        <taxon>Bacteria</taxon>
        <taxon>Bacillati</taxon>
        <taxon>Bacillota</taxon>
        <taxon>Tissierellia</taxon>
        <taxon>Tissierellales</taxon>
        <taxon>Sporanaerobacteraceae</taxon>
        <taxon>Anaerosalibacter</taxon>
    </lineage>
</organism>
<evidence type="ECO:0000256" key="1">
    <source>
        <dbReference type="SAM" id="Coils"/>
    </source>
</evidence>
<sequence>MENIIKEIININSETVKTKEKLENIKKENAKILKENMDKIEEEMMKKAKLEGQNIYEKILEKGKEEIKKIEEKEKAINKEIEMIYREEKGLILNKIFNEVFNG</sequence>
<comment type="caution">
    <text evidence="2">The sequence shown here is derived from an EMBL/GenBank/DDBJ whole genome shotgun (WGS) entry which is preliminary data.</text>
</comment>
<dbReference type="RefSeq" id="WP_154484150.1">
    <property type="nucleotide sequence ID" value="NZ_VULR01000008.1"/>
</dbReference>
<gene>
    <name evidence="2" type="ORF">FYJ27_06955</name>
</gene>
<accession>A0A844FHP3</accession>
<evidence type="ECO:0000313" key="2">
    <source>
        <dbReference type="EMBL" id="MSS43466.1"/>
    </source>
</evidence>
<name>A0A844FHP3_9FIRM</name>
<dbReference type="EMBL" id="VULR01000008">
    <property type="protein sequence ID" value="MSS43466.1"/>
    <property type="molecule type" value="Genomic_DNA"/>
</dbReference>
<proteinExistence type="predicted"/>
<dbReference type="Proteomes" id="UP000462760">
    <property type="component" value="Unassembled WGS sequence"/>
</dbReference>
<reference evidence="2 3" key="1">
    <citation type="submission" date="2019-08" db="EMBL/GenBank/DDBJ databases">
        <title>In-depth cultivation of the pig gut microbiome towards novel bacterial diversity and tailored functional studies.</title>
        <authorList>
            <person name="Wylensek D."/>
            <person name="Hitch T.C.A."/>
            <person name="Clavel T."/>
        </authorList>
    </citation>
    <scope>NUCLEOTIDE SEQUENCE [LARGE SCALE GENOMIC DNA]</scope>
    <source>
        <strain evidence="2 3">Med78-601-WT-4W-RMD-3</strain>
    </source>
</reference>